<keyword evidence="2" id="KW-0731">Sigma factor</keyword>
<reference evidence="7 8" key="1">
    <citation type="submission" date="2019-02" db="EMBL/GenBank/DDBJ databases">
        <title>Deep-cultivation of Planctomycetes and their phenomic and genomic characterization uncovers novel biology.</title>
        <authorList>
            <person name="Wiegand S."/>
            <person name="Jogler M."/>
            <person name="Boedeker C."/>
            <person name="Pinto D."/>
            <person name="Vollmers J."/>
            <person name="Rivas-Marin E."/>
            <person name="Kohn T."/>
            <person name="Peeters S.H."/>
            <person name="Heuer A."/>
            <person name="Rast P."/>
            <person name="Oberbeckmann S."/>
            <person name="Bunk B."/>
            <person name="Jeske O."/>
            <person name="Meyerdierks A."/>
            <person name="Storesund J.E."/>
            <person name="Kallscheuer N."/>
            <person name="Luecker S."/>
            <person name="Lage O.M."/>
            <person name="Pohl T."/>
            <person name="Merkel B.J."/>
            <person name="Hornburger P."/>
            <person name="Mueller R.-W."/>
            <person name="Bruemmer F."/>
            <person name="Labrenz M."/>
            <person name="Spormann A.M."/>
            <person name="Op den Camp H."/>
            <person name="Overmann J."/>
            <person name="Amann R."/>
            <person name="Jetten M.S.M."/>
            <person name="Mascher T."/>
            <person name="Medema M.H."/>
            <person name="Devos D.P."/>
            <person name="Kaster A.-K."/>
            <person name="Ovreas L."/>
            <person name="Rohde M."/>
            <person name="Galperin M.Y."/>
            <person name="Jogler C."/>
        </authorList>
    </citation>
    <scope>NUCLEOTIDE SEQUENCE [LARGE SCALE GENOMIC DNA]</scope>
    <source>
        <strain evidence="7 8">Mal4</strain>
    </source>
</reference>
<dbReference type="InterPro" id="IPR013325">
    <property type="entry name" value="RNA_pol_sigma_r2"/>
</dbReference>
<dbReference type="InterPro" id="IPR014284">
    <property type="entry name" value="RNA_pol_sigma-70_dom"/>
</dbReference>
<organism evidence="7 8">
    <name type="scientific">Maioricimonas rarisocia</name>
    <dbReference type="NCBI Taxonomy" id="2528026"/>
    <lineage>
        <taxon>Bacteria</taxon>
        <taxon>Pseudomonadati</taxon>
        <taxon>Planctomycetota</taxon>
        <taxon>Planctomycetia</taxon>
        <taxon>Planctomycetales</taxon>
        <taxon>Planctomycetaceae</taxon>
        <taxon>Maioricimonas</taxon>
    </lineage>
</organism>
<dbReference type="Proteomes" id="UP000320496">
    <property type="component" value="Chromosome"/>
</dbReference>
<dbReference type="InterPro" id="IPR050239">
    <property type="entry name" value="Sigma-70_RNA_pol_init_factors"/>
</dbReference>
<dbReference type="GO" id="GO:0016987">
    <property type="term" value="F:sigma factor activity"/>
    <property type="evidence" value="ECO:0007669"/>
    <property type="project" value="UniProtKB-KW"/>
</dbReference>
<dbReference type="CDD" id="cd06171">
    <property type="entry name" value="Sigma70_r4"/>
    <property type="match status" value="1"/>
</dbReference>
<dbReference type="KEGG" id="mri:Mal4_44170"/>
<evidence type="ECO:0000259" key="6">
    <source>
        <dbReference type="Pfam" id="PF04545"/>
    </source>
</evidence>
<evidence type="ECO:0000313" key="8">
    <source>
        <dbReference type="Proteomes" id="UP000320496"/>
    </source>
</evidence>
<protein>
    <submittedName>
        <fullName evidence="7">RNA polymerase sigma factor RpoS</fullName>
    </submittedName>
</protein>
<dbReference type="InterPro" id="IPR013324">
    <property type="entry name" value="RNA_pol_sigma_r3/r4-like"/>
</dbReference>
<dbReference type="PANTHER" id="PTHR30603">
    <property type="entry name" value="RNA POLYMERASE SIGMA FACTOR RPO"/>
    <property type="match status" value="1"/>
</dbReference>
<evidence type="ECO:0000259" key="5">
    <source>
        <dbReference type="Pfam" id="PF04542"/>
    </source>
</evidence>
<dbReference type="InterPro" id="IPR000943">
    <property type="entry name" value="RNA_pol_sigma70"/>
</dbReference>
<feature type="domain" description="RNA polymerase sigma-70 region 4" evidence="6">
    <location>
        <begin position="262"/>
        <end position="313"/>
    </location>
</feature>
<evidence type="ECO:0000256" key="4">
    <source>
        <dbReference type="ARBA" id="ARBA00023163"/>
    </source>
</evidence>
<accession>A0A517ZC38</accession>
<dbReference type="Gene3D" id="1.10.10.10">
    <property type="entry name" value="Winged helix-like DNA-binding domain superfamily/Winged helix DNA-binding domain"/>
    <property type="match status" value="1"/>
</dbReference>
<dbReference type="InterPro" id="IPR007627">
    <property type="entry name" value="RNA_pol_sigma70_r2"/>
</dbReference>
<evidence type="ECO:0000256" key="1">
    <source>
        <dbReference type="ARBA" id="ARBA00023015"/>
    </source>
</evidence>
<proteinExistence type="predicted"/>
<dbReference type="NCBIfam" id="TIGR02937">
    <property type="entry name" value="sigma70-ECF"/>
    <property type="match status" value="1"/>
</dbReference>
<keyword evidence="8" id="KW-1185">Reference proteome</keyword>
<dbReference type="EMBL" id="CP036275">
    <property type="protein sequence ID" value="QDU40063.1"/>
    <property type="molecule type" value="Genomic_DNA"/>
</dbReference>
<gene>
    <name evidence="7" type="primary">rpoS</name>
    <name evidence="7" type="ORF">Mal4_44170</name>
</gene>
<feature type="domain" description="RNA polymerase sigma-70 region 2" evidence="5">
    <location>
        <begin position="151"/>
        <end position="218"/>
    </location>
</feature>
<dbReference type="AlphaFoldDB" id="A0A517ZC38"/>
<dbReference type="Pfam" id="PF04545">
    <property type="entry name" value="Sigma70_r4"/>
    <property type="match status" value="1"/>
</dbReference>
<dbReference type="InterPro" id="IPR036388">
    <property type="entry name" value="WH-like_DNA-bd_sf"/>
</dbReference>
<keyword evidence="1" id="KW-0805">Transcription regulation</keyword>
<dbReference type="Gene3D" id="1.10.601.10">
    <property type="entry name" value="RNA Polymerase Primary Sigma Factor"/>
    <property type="match status" value="1"/>
</dbReference>
<dbReference type="OrthoDB" id="9780321at2"/>
<dbReference type="SUPFAM" id="SSF88946">
    <property type="entry name" value="Sigma2 domain of RNA polymerase sigma factors"/>
    <property type="match status" value="1"/>
</dbReference>
<dbReference type="GO" id="GO:0006352">
    <property type="term" value="P:DNA-templated transcription initiation"/>
    <property type="evidence" value="ECO:0007669"/>
    <property type="project" value="InterPro"/>
</dbReference>
<dbReference type="GO" id="GO:0003677">
    <property type="term" value="F:DNA binding"/>
    <property type="evidence" value="ECO:0007669"/>
    <property type="project" value="UniProtKB-KW"/>
</dbReference>
<evidence type="ECO:0000256" key="3">
    <source>
        <dbReference type="ARBA" id="ARBA00023125"/>
    </source>
</evidence>
<dbReference type="PRINTS" id="PR00046">
    <property type="entry name" value="SIGMA70FCT"/>
</dbReference>
<name>A0A517ZC38_9PLAN</name>
<keyword evidence="3" id="KW-0238">DNA-binding</keyword>
<evidence type="ECO:0000256" key="2">
    <source>
        <dbReference type="ARBA" id="ARBA00023082"/>
    </source>
</evidence>
<keyword evidence="4" id="KW-0804">Transcription</keyword>
<dbReference type="InterPro" id="IPR007630">
    <property type="entry name" value="RNA_pol_sigma70_r4"/>
</dbReference>
<sequence>MSASMNRRDSNCCTCDEFAPLLTKWRFRGNFRTRAQQLVQGEIGYIHDPSFSRLSYDDVRNVPDGQPLFAERDSGIPASGRNRLPIYLQKLYEERLLSPAGERHLFRLMNYLKYRANAVRSALNPDNPDRACVRLAEALLAEAGAIRDQIVSSNLRLVVSISRRYANDRTQFDDLVSEGNMILLNAVEKFDFSRGFRFSTYTTHAVQRHFYRQIKVRHRKATREATLGDSLMADAIPMPEGEDRRHRLAAQVNRLTSRWDECLNDRERQILEARYGLNRSEKEWTLRELSREMGVSKERIRQIQIRAEEKLQEFARREHLVPELDEFSV</sequence>
<dbReference type="PANTHER" id="PTHR30603:SF60">
    <property type="entry name" value="RNA POLYMERASE SIGMA FACTOR RPOD"/>
    <property type="match status" value="1"/>
</dbReference>
<dbReference type="SUPFAM" id="SSF88659">
    <property type="entry name" value="Sigma3 and sigma4 domains of RNA polymerase sigma factors"/>
    <property type="match status" value="1"/>
</dbReference>
<dbReference type="Pfam" id="PF04542">
    <property type="entry name" value="Sigma70_r2"/>
    <property type="match status" value="1"/>
</dbReference>
<evidence type="ECO:0000313" key="7">
    <source>
        <dbReference type="EMBL" id="QDU40063.1"/>
    </source>
</evidence>